<keyword evidence="1" id="KW-0472">Membrane</keyword>
<evidence type="ECO:0000256" key="1">
    <source>
        <dbReference type="SAM" id="Phobius"/>
    </source>
</evidence>
<sequence>MKTNKFLFITIITCILSGINICVNTNSTKKNSDLLLENINAIAYGESFSWDGKEWDTEENHWLGSDWKPVLVKCTVTTGPSFWQETYEGQKVTCNNGNGNCLIESACTNS</sequence>
<keyword evidence="1" id="KW-0812">Transmembrane</keyword>
<comment type="caution">
    <text evidence="2">The sequence shown here is derived from an EMBL/GenBank/DDBJ whole genome shotgun (WGS) entry which is preliminary data.</text>
</comment>
<feature type="transmembrane region" description="Helical" evidence="1">
    <location>
        <begin position="6"/>
        <end position="23"/>
    </location>
</feature>
<keyword evidence="1" id="KW-1133">Transmembrane helix</keyword>
<organism evidence="2 3">
    <name type="scientific">Parabacteroides goldsteinii DSM 19448 = WAL 12034</name>
    <dbReference type="NCBI Taxonomy" id="927665"/>
    <lineage>
        <taxon>Bacteria</taxon>
        <taxon>Pseudomonadati</taxon>
        <taxon>Bacteroidota</taxon>
        <taxon>Bacteroidia</taxon>
        <taxon>Bacteroidales</taxon>
        <taxon>Tannerellaceae</taxon>
        <taxon>Parabacteroides</taxon>
    </lineage>
</organism>
<dbReference type="HOGENOM" id="CLU_2168538_0_0_10"/>
<accession>A0A0F5JJL2</accession>
<proteinExistence type="predicted"/>
<dbReference type="GeneID" id="69982430"/>
<dbReference type="AlphaFoldDB" id="A0A0F5JJL2"/>
<dbReference type="PATRIC" id="fig|927665.4.peg.1237"/>
<evidence type="ECO:0000313" key="2">
    <source>
        <dbReference type="EMBL" id="KKB57765.1"/>
    </source>
</evidence>
<gene>
    <name evidence="2" type="ORF">HMPREF1535_01212</name>
</gene>
<evidence type="ECO:0000313" key="3">
    <source>
        <dbReference type="Proteomes" id="UP000033047"/>
    </source>
</evidence>
<protein>
    <submittedName>
        <fullName evidence="2">Uncharacterized protein</fullName>
    </submittedName>
</protein>
<dbReference type="EMBL" id="AQHV01000008">
    <property type="protein sequence ID" value="KKB57765.1"/>
    <property type="molecule type" value="Genomic_DNA"/>
</dbReference>
<name>A0A0F5JJL2_9BACT</name>
<dbReference type="Proteomes" id="UP000033047">
    <property type="component" value="Unassembled WGS sequence"/>
</dbReference>
<dbReference type="RefSeq" id="WP_007655615.1">
    <property type="nucleotide sequence ID" value="NZ_KQ033912.1"/>
</dbReference>
<reference evidence="2 3" key="1">
    <citation type="submission" date="2013-04" db="EMBL/GenBank/DDBJ databases">
        <title>The Genome Sequence of Parabacteroides goldsteinii DSM 19448.</title>
        <authorList>
            <consortium name="The Broad Institute Genomics Platform"/>
            <person name="Earl A."/>
            <person name="Ward D."/>
            <person name="Feldgarden M."/>
            <person name="Gevers D."/>
            <person name="Martens E."/>
            <person name="Sakamoto M."/>
            <person name="Benno Y."/>
            <person name="Song Y."/>
            <person name="Liu C."/>
            <person name="Lee J."/>
            <person name="Bolanos M."/>
            <person name="Vaisanen M.L."/>
            <person name="Finegold S.M."/>
            <person name="Walker B."/>
            <person name="Young S."/>
            <person name="Zeng Q."/>
            <person name="Gargeya S."/>
            <person name="Fitzgerald M."/>
            <person name="Haas B."/>
            <person name="Abouelleil A."/>
            <person name="Allen A.W."/>
            <person name="Alvarado L."/>
            <person name="Arachchi H.M."/>
            <person name="Berlin A.M."/>
            <person name="Chapman S.B."/>
            <person name="Gainer-Dewar J."/>
            <person name="Goldberg J."/>
            <person name="Griggs A."/>
            <person name="Gujja S."/>
            <person name="Hansen M."/>
            <person name="Howarth C."/>
            <person name="Imamovic A."/>
            <person name="Ireland A."/>
            <person name="Larimer J."/>
            <person name="McCowan C."/>
            <person name="Murphy C."/>
            <person name="Pearson M."/>
            <person name="Poon T.W."/>
            <person name="Priest M."/>
            <person name="Roberts A."/>
            <person name="Saif S."/>
            <person name="Shea T."/>
            <person name="Sisk P."/>
            <person name="Sykes S."/>
            <person name="Wortman J."/>
            <person name="Nusbaum C."/>
            <person name="Birren B."/>
        </authorList>
    </citation>
    <scope>NUCLEOTIDE SEQUENCE [LARGE SCALE GENOMIC DNA]</scope>
    <source>
        <strain evidence="2 3">DSM 19448</strain>
    </source>
</reference>
<dbReference type="STRING" id="927665.HMPREF1535_01212"/>